<reference evidence="2" key="1">
    <citation type="submission" date="2016-11" db="UniProtKB">
        <authorList>
            <consortium name="WormBaseParasite"/>
        </authorList>
    </citation>
    <scope>IDENTIFICATION</scope>
    <source>
        <strain evidence="2">KR3021</strain>
    </source>
</reference>
<accession>A0AC35TXQ3</accession>
<name>A0AC35TXQ3_9BILA</name>
<protein>
    <submittedName>
        <fullName evidence="2">GIY-YIG domain-containing protein</fullName>
    </submittedName>
</protein>
<dbReference type="Proteomes" id="UP000095286">
    <property type="component" value="Unplaced"/>
</dbReference>
<sequence length="255" mass="29222">MMTNQIDDNTIVWISSRGILPTGGASYDVSSLCDKFESIEITGLSGGGRRPAGEASPNYSPTLTTFIRNKRDKLEKGKQFDEELKKWLDSDLADNDKKKENIYFCYLLLDPNYLHKPLCFTNFVKSIFYVGKGGKKVDRPLDHLKETKLKMKKDEAHSDKTQKIKYLWEEGLGVVLLPFDLNVKEAEALSRESTIINAITLPNLTNKRNEKFYENHRVWTSDEKELLGCHCLENAFKTLKGKKIVPIRLEDLDKK</sequence>
<proteinExistence type="predicted"/>
<organism evidence="1 2">
    <name type="scientific">Rhabditophanes sp. KR3021</name>
    <dbReference type="NCBI Taxonomy" id="114890"/>
    <lineage>
        <taxon>Eukaryota</taxon>
        <taxon>Metazoa</taxon>
        <taxon>Ecdysozoa</taxon>
        <taxon>Nematoda</taxon>
        <taxon>Chromadorea</taxon>
        <taxon>Rhabditida</taxon>
        <taxon>Tylenchina</taxon>
        <taxon>Panagrolaimomorpha</taxon>
        <taxon>Strongyloidoidea</taxon>
        <taxon>Alloionematidae</taxon>
        <taxon>Rhabditophanes</taxon>
    </lineage>
</organism>
<evidence type="ECO:0000313" key="1">
    <source>
        <dbReference type="Proteomes" id="UP000095286"/>
    </source>
</evidence>
<evidence type="ECO:0000313" key="2">
    <source>
        <dbReference type="WBParaSite" id="RSKR_0000552300.1"/>
    </source>
</evidence>
<dbReference type="WBParaSite" id="RSKR_0000552300.1">
    <property type="protein sequence ID" value="RSKR_0000552300.1"/>
    <property type="gene ID" value="RSKR_0000552300"/>
</dbReference>